<proteinExistence type="predicted"/>
<sequence>MFYQSYNETWRWKMNVARAMGNSQDPKYIPELVKAFKENSDERVTRMIAWALGRLGGEVSKIALESFLEIGNGEVREE</sequence>
<feature type="non-terminal residue" evidence="1">
    <location>
        <position position="78"/>
    </location>
</feature>
<dbReference type="Pfam" id="PF13646">
    <property type="entry name" value="HEAT_2"/>
    <property type="match status" value="1"/>
</dbReference>
<evidence type="ECO:0008006" key="2">
    <source>
        <dbReference type="Google" id="ProtNLM"/>
    </source>
</evidence>
<dbReference type="SUPFAM" id="SSF48371">
    <property type="entry name" value="ARM repeat"/>
    <property type="match status" value="1"/>
</dbReference>
<name>X1DV45_9ZZZZ</name>
<evidence type="ECO:0000313" key="1">
    <source>
        <dbReference type="EMBL" id="GAH12085.1"/>
    </source>
</evidence>
<dbReference type="InterPro" id="IPR016024">
    <property type="entry name" value="ARM-type_fold"/>
</dbReference>
<dbReference type="Gene3D" id="1.25.10.10">
    <property type="entry name" value="Leucine-rich Repeat Variant"/>
    <property type="match status" value="1"/>
</dbReference>
<dbReference type="InterPro" id="IPR011989">
    <property type="entry name" value="ARM-like"/>
</dbReference>
<organism evidence="1">
    <name type="scientific">marine sediment metagenome</name>
    <dbReference type="NCBI Taxonomy" id="412755"/>
    <lineage>
        <taxon>unclassified sequences</taxon>
        <taxon>metagenomes</taxon>
        <taxon>ecological metagenomes</taxon>
    </lineage>
</organism>
<gene>
    <name evidence="1" type="ORF">S01H4_56205</name>
</gene>
<protein>
    <recommendedName>
        <fullName evidence="2">HEAT repeat domain-containing protein</fullName>
    </recommendedName>
</protein>
<reference evidence="1" key="1">
    <citation type="journal article" date="2014" name="Front. Microbiol.">
        <title>High frequency of phylogenetically diverse reductive dehalogenase-homologous genes in deep subseafloor sedimentary metagenomes.</title>
        <authorList>
            <person name="Kawai M."/>
            <person name="Futagami T."/>
            <person name="Toyoda A."/>
            <person name="Takaki Y."/>
            <person name="Nishi S."/>
            <person name="Hori S."/>
            <person name="Arai W."/>
            <person name="Tsubouchi T."/>
            <person name="Morono Y."/>
            <person name="Uchiyama I."/>
            <person name="Ito T."/>
            <person name="Fujiyama A."/>
            <person name="Inagaki F."/>
            <person name="Takami H."/>
        </authorList>
    </citation>
    <scope>NUCLEOTIDE SEQUENCE</scope>
    <source>
        <strain evidence="1">Expedition CK06-06</strain>
    </source>
</reference>
<dbReference type="AlphaFoldDB" id="X1DV45"/>
<accession>X1DV45</accession>
<dbReference type="EMBL" id="BART01032544">
    <property type="protein sequence ID" value="GAH12085.1"/>
    <property type="molecule type" value="Genomic_DNA"/>
</dbReference>
<comment type="caution">
    <text evidence="1">The sequence shown here is derived from an EMBL/GenBank/DDBJ whole genome shotgun (WGS) entry which is preliminary data.</text>
</comment>